<proteinExistence type="predicted"/>
<name>A0A5P8W5U7_9NOSO</name>
<dbReference type="Proteomes" id="UP000326678">
    <property type="component" value="Chromosome Gxm1"/>
</dbReference>
<evidence type="ECO:0000313" key="2">
    <source>
        <dbReference type="Proteomes" id="UP000326678"/>
    </source>
</evidence>
<organism evidence="1 2">
    <name type="scientific">Nostoc sphaeroides CCNUC1</name>
    <dbReference type="NCBI Taxonomy" id="2653204"/>
    <lineage>
        <taxon>Bacteria</taxon>
        <taxon>Bacillati</taxon>
        <taxon>Cyanobacteriota</taxon>
        <taxon>Cyanophyceae</taxon>
        <taxon>Nostocales</taxon>
        <taxon>Nostocaceae</taxon>
        <taxon>Nostoc</taxon>
    </lineage>
</organism>
<sequence length="38" mass="4045">MDFRLGIGHGAWGMGHGHFPCLPCLPCLPTPLTSSLSH</sequence>
<gene>
    <name evidence="1" type="ORF">GXM_05383</name>
</gene>
<evidence type="ECO:0000313" key="1">
    <source>
        <dbReference type="EMBL" id="QFS47891.1"/>
    </source>
</evidence>
<accession>A0A5P8W5U7</accession>
<keyword evidence="2" id="KW-1185">Reference proteome</keyword>
<protein>
    <submittedName>
        <fullName evidence="1">Uncharacterized protein</fullName>
    </submittedName>
</protein>
<dbReference type="EMBL" id="CP045226">
    <property type="protein sequence ID" value="QFS47891.1"/>
    <property type="molecule type" value="Genomic_DNA"/>
</dbReference>
<dbReference type="KEGG" id="nsh:GXM_05383"/>
<dbReference type="AlphaFoldDB" id="A0A5P8W5U7"/>
<reference evidence="1 2" key="1">
    <citation type="submission" date="2019-10" db="EMBL/GenBank/DDBJ databases">
        <title>Genomic and transcriptomic insights into the perfect genentic adaptation of a filamentous nitrogen-fixing cyanobacterium to rice fields.</title>
        <authorList>
            <person name="Chen Z."/>
        </authorList>
    </citation>
    <scope>NUCLEOTIDE SEQUENCE [LARGE SCALE GENOMIC DNA]</scope>
    <source>
        <strain evidence="1">CCNUC1</strain>
    </source>
</reference>